<dbReference type="GO" id="GO:0005524">
    <property type="term" value="F:ATP binding"/>
    <property type="evidence" value="ECO:0007669"/>
    <property type="project" value="UniProtKB-KW"/>
</dbReference>
<evidence type="ECO:0000256" key="7">
    <source>
        <dbReference type="ARBA" id="ARBA00048475"/>
    </source>
</evidence>
<dbReference type="PANTHER" id="PTHR43700:SF1">
    <property type="entry name" value="PHOSPHORIBOSYLAMINOIMIDAZOLE-SUCCINOCARBOXAMIDE SYNTHASE"/>
    <property type="match status" value="1"/>
</dbReference>
<organism evidence="11">
    <name type="scientific">Leptospira ellisii</name>
    <dbReference type="NCBI Taxonomy" id="2023197"/>
    <lineage>
        <taxon>Bacteria</taxon>
        <taxon>Pseudomonadati</taxon>
        <taxon>Spirochaetota</taxon>
        <taxon>Spirochaetia</taxon>
        <taxon>Leptospirales</taxon>
        <taxon>Leptospiraceae</taxon>
        <taxon>Leptospira</taxon>
    </lineage>
</organism>
<dbReference type="PANTHER" id="PTHR43700">
    <property type="entry name" value="PHOSPHORIBOSYLAMINOIMIDAZOLE-SUCCINOCARBOXAMIDE SYNTHASE"/>
    <property type="match status" value="1"/>
</dbReference>
<dbReference type="FunFam" id="3.30.470.20:FF:000015">
    <property type="entry name" value="Phosphoribosylaminoimidazole-succinocarboxamide synthase"/>
    <property type="match status" value="1"/>
</dbReference>
<reference evidence="10" key="3">
    <citation type="submission" date="2023-10" db="EMBL/GenBank/DDBJ databases">
        <authorList>
            <person name="Picardeau M."/>
            <person name="Thibeaux R."/>
        </authorList>
    </citation>
    <scope>NUCLEOTIDE SEQUENCE</scope>
    <source>
        <strain evidence="10">ATI7-C-A5</strain>
    </source>
</reference>
<evidence type="ECO:0000256" key="5">
    <source>
        <dbReference type="ARBA" id="ARBA00022755"/>
    </source>
</evidence>
<feature type="domain" description="SAICAR synthetase/ADE2 N-terminal" evidence="9">
    <location>
        <begin position="8"/>
        <end position="255"/>
    </location>
</feature>
<evidence type="ECO:0000256" key="2">
    <source>
        <dbReference type="ARBA" id="ARBA00010190"/>
    </source>
</evidence>
<dbReference type="EMBL" id="NPEF02000011">
    <property type="protein sequence ID" value="MDV6235954.1"/>
    <property type="molecule type" value="Genomic_DNA"/>
</dbReference>
<evidence type="ECO:0000259" key="9">
    <source>
        <dbReference type="Pfam" id="PF01259"/>
    </source>
</evidence>
<keyword evidence="3 8" id="KW-0436">Ligase</keyword>
<evidence type="ECO:0000256" key="4">
    <source>
        <dbReference type="ARBA" id="ARBA00022741"/>
    </source>
</evidence>
<reference evidence="11" key="1">
    <citation type="submission" date="2017-07" db="EMBL/GenBank/DDBJ databases">
        <title>Leptospira spp. isolated from tropical soils.</title>
        <authorList>
            <person name="Thibeaux R."/>
            <person name="Iraola G."/>
            <person name="Ferres I."/>
            <person name="Bierque E."/>
            <person name="Girault D."/>
            <person name="Soupe-Gilbert M.-E."/>
            <person name="Picardeau M."/>
            <person name="Goarant C."/>
        </authorList>
    </citation>
    <scope>NUCLEOTIDE SEQUENCE [LARGE SCALE GENOMIC DNA]</scope>
    <source>
        <strain evidence="11">ATI7-C-A5</strain>
    </source>
</reference>
<keyword evidence="6 8" id="KW-0067">ATP-binding</keyword>
<evidence type="ECO:0000313" key="12">
    <source>
        <dbReference type="Proteomes" id="UP000232122"/>
    </source>
</evidence>
<evidence type="ECO:0000256" key="8">
    <source>
        <dbReference type="HAMAP-Rule" id="MF_00137"/>
    </source>
</evidence>
<evidence type="ECO:0000313" key="10">
    <source>
        <dbReference type="EMBL" id="MDV6235954.1"/>
    </source>
</evidence>
<dbReference type="GO" id="GO:0005737">
    <property type="term" value="C:cytoplasm"/>
    <property type="evidence" value="ECO:0007669"/>
    <property type="project" value="TreeGrafter"/>
</dbReference>
<evidence type="ECO:0000256" key="6">
    <source>
        <dbReference type="ARBA" id="ARBA00022840"/>
    </source>
</evidence>
<protein>
    <recommendedName>
        <fullName evidence="8">Phosphoribosylaminoimidazole-succinocarboxamide synthase</fullName>
        <ecNumber evidence="8">6.3.2.6</ecNumber>
    </recommendedName>
    <alternativeName>
        <fullName evidence="8">SAICAR synthetase</fullName>
    </alternativeName>
</protein>
<proteinExistence type="inferred from homology"/>
<dbReference type="Pfam" id="PF01259">
    <property type="entry name" value="SAICAR_synt"/>
    <property type="match status" value="1"/>
</dbReference>
<dbReference type="RefSeq" id="WP_100764869.1">
    <property type="nucleotide sequence ID" value="NZ_NPEF02000011.1"/>
</dbReference>
<dbReference type="GO" id="GO:0006189">
    <property type="term" value="P:'de novo' IMP biosynthetic process"/>
    <property type="evidence" value="ECO:0007669"/>
    <property type="project" value="UniProtKB-UniRule"/>
</dbReference>
<reference evidence="10 12" key="2">
    <citation type="journal article" date="2018" name="Microb. Genom.">
        <title>Deciphering the unexplored Leptospira diversity from soils uncovers genomic evolution to virulence.</title>
        <authorList>
            <person name="Thibeaux R."/>
            <person name="Iraola G."/>
            <person name="Ferres I."/>
            <person name="Bierque E."/>
            <person name="Girault D."/>
            <person name="Soupe-Gilbert M.E."/>
            <person name="Picardeau M."/>
            <person name="Goarant C."/>
        </authorList>
    </citation>
    <scope>NUCLEOTIDE SEQUENCE [LARGE SCALE GENOMIC DNA]</scope>
    <source>
        <strain evidence="10 12">ATI7-C-A5</strain>
    </source>
</reference>
<dbReference type="InterPro" id="IPR018236">
    <property type="entry name" value="SAICAR_synthetase_CS"/>
</dbReference>
<comment type="caution">
    <text evidence="11">The sequence shown here is derived from an EMBL/GenBank/DDBJ whole genome shotgun (WGS) entry which is preliminary data.</text>
</comment>
<dbReference type="AlphaFoldDB" id="A0A2N0BAD2"/>
<accession>A0A2N0BAD2</accession>
<gene>
    <name evidence="8" type="primary">purC</name>
    <name evidence="10" type="ORF">CH379_010000</name>
    <name evidence="11" type="ORF">CH379_07365</name>
</gene>
<comment type="similarity">
    <text evidence="2 8">Belongs to the SAICAR synthetase family.</text>
</comment>
<dbReference type="HAMAP" id="MF_00137">
    <property type="entry name" value="SAICAR_synth"/>
    <property type="match status" value="1"/>
</dbReference>
<dbReference type="UniPathway" id="UPA00074">
    <property type="reaction ID" value="UER00131"/>
</dbReference>
<dbReference type="GO" id="GO:0004639">
    <property type="term" value="F:phosphoribosylaminoimidazolesuccinocarboxamide synthase activity"/>
    <property type="evidence" value="ECO:0007669"/>
    <property type="project" value="UniProtKB-UniRule"/>
</dbReference>
<dbReference type="InterPro" id="IPR028923">
    <property type="entry name" value="SAICAR_synt/ADE2_N"/>
</dbReference>
<evidence type="ECO:0000313" key="11">
    <source>
        <dbReference type="EMBL" id="PJZ93520.1"/>
    </source>
</evidence>
<sequence>MNLPNPSYRGKVRDIYDLGDKLILTSSDRISAFDVVFPQLVPDKGKVLNRISTAWFAFFRDIPNHILETDVGNFPIPFQNHPDLEGRSVLVKKCKRIDYECVVRSYIAGSGWKEYKDVGTLAGKALPKGLKESQKLSEPVFTPAVKNDQGHDENISEKEMENRIGKELFGILKEKSIFIFNRASEVVDRAGIVLCDTKFEFGILDGEVILIDELLTPDSSRYWSAETYSVGISPPSLDKQILRNYLETTNWNKMPPAPDLPTDLVQELREKYQKIEDLILSCTSQKFK</sequence>
<evidence type="ECO:0000256" key="1">
    <source>
        <dbReference type="ARBA" id="ARBA00004672"/>
    </source>
</evidence>
<dbReference type="PROSITE" id="PS01058">
    <property type="entry name" value="SAICAR_SYNTHETASE_2"/>
    <property type="match status" value="1"/>
</dbReference>
<name>A0A2N0BAD2_9LEPT</name>
<dbReference type="Gene3D" id="3.30.470.20">
    <property type="entry name" value="ATP-grasp fold, B domain"/>
    <property type="match status" value="1"/>
</dbReference>
<dbReference type="EC" id="6.3.2.6" evidence="8"/>
<dbReference type="EMBL" id="NPEF01000057">
    <property type="protein sequence ID" value="PJZ93520.1"/>
    <property type="molecule type" value="Genomic_DNA"/>
</dbReference>
<dbReference type="NCBIfam" id="NF010568">
    <property type="entry name" value="PRK13961.1"/>
    <property type="match status" value="1"/>
</dbReference>
<dbReference type="Proteomes" id="UP000232122">
    <property type="component" value="Unassembled WGS sequence"/>
</dbReference>
<comment type="catalytic activity">
    <reaction evidence="7 8">
        <text>5-amino-1-(5-phospho-D-ribosyl)imidazole-4-carboxylate + L-aspartate + ATP = (2S)-2-[5-amino-1-(5-phospho-beta-D-ribosyl)imidazole-4-carboxamido]succinate + ADP + phosphate + 2 H(+)</text>
        <dbReference type="Rhea" id="RHEA:22628"/>
        <dbReference type="ChEBI" id="CHEBI:15378"/>
        <dbReference type="ChEBI" id="CHEBI:29991"/>
        <dbReference type="ChEBI" id="CHEBI:30616"/>
        <dbReference type="ChEBI" id="CHEBI:43474"/>
        <dbReference type="ChEBI" id="CHEBI:58443"/>
        <dbReference type="ChEBI" id="CHEBI:77657"/>
        <dbReference type="ChEBI" id="CHEBI:456216"/>
        <dbReference type="EC" id="6.3.2.6"/>
    </reaction>
</comment>
<dbReference type="SUPFAM" id="SSF56104">
    <property type="entry name" value="SAICAR synthase-like"/>
    <property type="match status" value="1"/>
</dbReference>
<keyword evidence="12" id="KW-1185">Reference proteome</keyword>
<dbReference type="NCBIfam" id="TIGR00081">
    <property type="entry name" value="purC"/>
    <property type="match status" value="1"/>
</dbReference>
<keyword evidence="4 8" id="KW-0547">Nucleotide-binding</keyword>
<dbReference type="OrthoDB" id="9801549at2"/>
<keyword evidence="5 8" id="KW-0658">Purine biosynthesis</keyword>
<evidence type="ECO:0000256" key="3">
    <source>
        <dbReference type="ARBA" id="ARBA00022598"/>
    </source>
</evidence>
<dbReference type="CDD" id="cd01414">
    <property type="entry name" value="SAICAR_synt_Sc"/>
    <property type="match status" value="1"/>
</dbReference>
<comment type="pathway">
    <text evidence="1 8">Purine metabolism; IMP biosynthesis via de novo pathway; 5-amino-1-(5-phospho-D-ribosyl)imidazole-4-carboxamide from 5-amino-1-(5-phospho-D-ribosyl)imidazole-4-carboxylate: step 1/2.</text>
</comment>
<dbReference type="InterPro" id="IPR001636">
    <property type="entry name" value="SAICAR_synth"/>
</dbReference>
<dbReference type="Gene3D" id="3.30.200.20">
    <property type="entry name" value="Phosphorylase Kinase, domain 1"/>
    <property type="match status" value="1"/>
</dbReference>